<dbReference type="Pfam" id="PF05974">
    <property type="entry name" value="DUF892"/>
    <property type="match status" value="1"/>
</dbReference>
<comment type="caution">
    <text evidence="2">The sequence shown here is derived from an EMBL/GenBank/DDBJ whole genome shotgun (WGS) entry which is preliminary data.</text>
</comment>
<dbReference type="InterPro" id="IPR012347">
    <property type="entry name" value="Ferritin-like"/>
</dbReference>
<reference evidence="2 3" key="1">
    <citation type="submission" date="2019-02" db="EMBL/GenBank/DDBJ databases">
        <title>Sequencing the genomes of 1000 actinobacteria strains.</title>
        <authorList>
            <person name="Klenk H.-P."/>
        </authorList>
    </citation>
    <scope>NUCLEOTIDE SEQUENCE [LARGE SCALE GENOMIC DNA]</scope>
    <source>
        <strain evidence="2 3">DSM 18319</strain>
    </source>
</reference>
<keyword evidence="3" id="KW-1185">Reference proteome</keyword>
<accession>A0A4Q8AQR7</accession>
<evidence type="ECO:0000256" key="1">
    <source>
        <dbReference type="SAM" id="MobiDB-lite"/>
    </source>
</evidence>
<proteinExistence type="predicted"/>
<dbReference type="SUPFAM" id="SSF47240">
    <property type="entry name" value="Ferritin-like"/>
    <property type="match status" value="1"/>
</dbReference>
<sequence length="179" mass="19564">MIMFERFESQRDVYGYRLGATLTMEHDWLGILPLLIDSARSDEVEDFFEYRAAQTRHQIEELNGLFEMLDLAPAQYPSPASSALVRSETAFLGKCAPELREGAAVASAMMLDGVRLAAYTILYDALPGDVHPMARVKVESLLADVRRAHGELKTVLRTVGSRMPGTAAGSPESSEGAAS</sequence>
<dbReference type="AlphaFoldDB" id="A0A4Q8AQR7"/>
<dbReference type="OrthoDB" id="9797741at2"/>
<dbReference type="EMBL" id="SHLC01000001">
    <property type="protein sequence ID" value="RZU66425.1"/>
    <property type="molecule type" value="Genomic_DNA"/>
</dbReference>
<dbReference type="Gene3D" id="1.20.1260.10">
    <property type="match status" value="1"/>
</dbReference>
<dbReference type="Proteomes" id="UP000291483">
    <property type="component" value="Unassembled WGS sequence"/>
</dbReference>
<feature type="compositionally biased region" description="Low complexity" evidence="1">
    <location>
        <begin position="167"/>
        <end position="179"/>
    </location>
</feature>
<gene>
    <name evidence="2" type="ORF">EV379_2781</name>
</gene>
<dbReference type="InterPro" id="IPR010287">
    <property type="entry name" value="DUF892_YciF-like"/>
</dbReference>
<dbReference type="InterPro" id="IPR009078">
    <property type="entry name" value="Ferritin-like_SF"/>
</dbReference>
<organism evidence="2 3">
    <name type="scientific">Microterricola gilva</name>
    <dbReference type="NCBI Taxonomy" id="393267"/>
    <lineage>
        <taxon>Bacteria</taxon>
        <taxon>Bacillati</taxon>
        <taxon>Actinomycetota</taxon>
        <taxon>Actinomycetes</taxon>
        <taxon>Micrococcales</taxon>
        <taxon>Microbacteriaceae</taxon>
        <taxon>Microterricola</taxon>
    </lineage>
</organism>
<name>A0A4Q8AQR7_9MICO</name>
<protein>
    <submittedName>
        <fullName evidence="2">Uncharacterized protein DUF892</fullName>
    </submittedName>
</protein>
<feature type="region of interest" description="Disordered" evidence="1">
    <location>
        <begin position="160"/>
        <end position="179"/>
    </location>
</feature>
<evidence type="ECO:0000313" key="3">
    <source>
        <dbReference type="Proteomes" id="UP000291483"/>
    </source>
</evidence>
<evidence type="ECO:0000313" key="2">
    <source>
        <dbReference type="EMBL" id="RZU66425.1"/>
    </source>
</evidence>